<evidence type="ECO:0000259" key="6">
    <source>
        <dbReference type="Pfam" id="PF23598"/>
    </source>
</evidence>
<feature type="domain" description="Disease resistance R13L4/SHOC-2-like LRR" evidence="6">
    <location>
        <begin position="78"/>
        <end position="169"/>
    </location>
</feature>
<evidence type="ECO:0000256" key="2">
    <source>
        <dbReference type="ARBA" id="ARBA00022729"/>
    </source>
</evidence>
<sequence>MGFMSLVFLLATISVSTVNCNSEGDALSSWRVSLIDPNTVLSSWDPTLINPCTWFHVTCNNDNAVIRVDLGNAGLSGFLVPALGTLTKLQYLEVYSNNISGVIPKEIGNLRNLVSLDLYQNKLSGSIPSSFGKLKSLQFLRLNGNHLSGSIPIQVIQLVQWGNLRVMNVSDNKLAGTVPNTNGAEGYATTVIVQDPHASM</sequence>
<reference evidence="7 8" key="1">
    <citation type="submission" date="2020-06" db="EMBL/GenBank/DDBJ databases">
        <title>Transcriptomic and genomic resources for Thalictrum thalictroides and T. hernandezii: Facilitating candidate gene discovery in an emerging model plant lineage.</title>
        <authorList>
            <person name="Arias T."/>
            <person name="Riano-Pachon D.M."/>
            <person name="Di Stilio V.S."/>
        </authorList>
    </citation>
    <scope>NUCLEOTIDE SEQUENCE [LARGE SCALE GENOMIC DNA]</scope>
    <source>
        <strain evidence="8">cv. WT478/WT964</strain>
        <tissue evidence="7">Leaves</tissue>
    </source>
</reference>
<dbReference type="Gene3D" id="3.80.10.10">
    <property type="entry name" value="Ribonuclease Inhibitor"/>
    <property type="match status" value="1"/>
</dbReference>
<feature type="signal peptide" evidence="4">
    <location>
        <begin position="1"/>
        <end position="20"/>
    </location>
</feature>
<keyword evidence="1" id="KW-0433">Leucine-rich repeat</keyword>
<gene>
    <name evidence="7" type="ORF">FRX31_027582</name>
</gene>
<accession>A0A7J6VDK1</accession>
<evidence type="ECO:0000256" key="4">
    <source>
        <dbReference type="SAM" id="SignalP"/>
    </source>
</evidence>
<feature type="chain" id="PRO_5029462269" evidence="4">
    <location>
        <begin position="21"/>
        <end position="200"/>
    </location>
</feature>
<evidence type="ECO:0000313" key="8">
    <source>
        <dbReference type="Proteomes" id="UP000554482"/>
    </source>
</evidence>
<keyword evidence="3" id="KW-0677">Repeat</keyword>
<dbReference type="InterPro" id="IPR032675">
    <property type="entry name" value="LRR_dom_sf"/>
</dbReference>
<dbReference type="Proteomes" id="UP000554482">
    <property type="component" value="Unassembled WGS sequence"/>
</dbReference>
<dbReference type="PANTHER" id="PTHR47988">
    <property type="entry name" value="SOMATIC EMBRYOGENESIS RECEPTOR KINASE 1"/>
    <property type="match status" value="1"/>
</dbReference>
<comment type="caution">
    <text evidence="7">The sequence shown here is derived from an EMBL/GenBank/DDBJ whole genome shotgun (WGS) entry which is preliminary data.</text>
</comment>
<evidence type="ECO:0000259" key="5">
    <source>
        <dbReference type="Pfam" id="PF08263"/>
    </source>
</evidence>
<keyword evidence="8" id="KW-1185">Reference proteome</keyword>
<dbReference type="FunFam" id="3.80.10.10:FF:000024">
    <property type="entry name" value="Somatic embryogenesis receptor kinase 1"/>
    <property type="match status" value="1"/>
</dbReference>
<keyword evidence="2 4" id="KW-0732">Signal</keyword>
<protein>
    <submittedName>
        <fullName evidence="7">Leucine-rich repeat protein</fullName>
    </submittedName>
</protein>
<evidence type="ECO:0000256" key="1">
    <source>
        <dbReference type="ARBA" id="ARBA00022614"/>
    </source>
</evidence>
<name>A0A7J6VDK1_THATH</name>
<dbReference type="SUPFAM" id="SSF52058">
    <property type="entry name" value="L domain-like"/>
    <property type="match status" value="1"/>
</dbReference>
<feature type="domain" description="Leucine-rich repeat-containing N-terminal plant-type" evidence="5">
    <location>
        <begin position="21"/>
        <end position="60"/>
    </location>
</feature>
<evidence type="ECO:0000256" key="3">
    <source>
        <dbReference type="ARBA" id="ARBA00022737"/>
    </source>
</evidence>
<dbReference type="EMBL" id="JABWDY010034267">
    <property type="protein sequence ID" value="KAF5182827.1"/>
    <property type="molecule type" value="Genomic_DNA"/>
</dbReference>
<organism evidence="7 8">
    <name type="scientific">Thalictrum thalictroides</name>
    <name type="common">Rue-anemone</name>
    <name type="synonym">Anemone thalictroides</name>
    <dbReference type="NCBI Taxonomy" id="46969"/>
    <lineage>
        <taxon>Eukaryota</taxon>
        <taxon>Viridiplantae</taxon>
        <taxon>Streptophyta</taxon>
        <taxon>Embryophyta</taxon>
        <taxon>Tracheophyta</taxon>
        <taxon>Spermatophyta</taxon>
        <taxon>Magnoliopsida</taxon>
        <taxon>Ranunculales</taxon>
        <taxon>Ranunculaceae</taxon>
        <taxon>Thalictroideae</taxon>
        <taxon>Thalictrum</taxon>
    </lineage>
</organism>
<dbReference type="Pfam" id="PF08263">
    <property type="entry name" value="LRRNT_2"/>
    <property type="match status" value="1"/>
</dbReference>
<dbReference type="AlphaFoldDB" id="A0A7J6VDK1"/>
<proteinExistence type="predicted"/>
<dbReference type="OrthoDB" id="406235at2759"/>
<dbReference type="InterPro" id="IPR055414">
    <property type="entry name" value="LRR_R13L4/SHOC2-like"/>
</dbReference>
<evidence type="ECO:0000313" key="7">
    <source>
        <dbReference type="EMBL" id="KAF5182827.1"/>
    </source>
</evidence>
<dbReference type="InterPro" id="IPR013210">
    <property type="entry name" value="LRR_N_plant-typ"/>
</dbReference>
<dbReference type="Pfam" id="PF23598">
    <property type="entry name" value="LRR_14"/>
    <property type="match status" value="1"/>
</dbReference>